<name>A0ABU4AJ81_9HYPH</name>
<gene>
    <name evidence="1" type="ORF">R2G56_08400</name>
</gene>
<protein>
    <submittedName>
        <fullName evidence="1">Uncharacterized protein</fullName>
    </submittedName>
</protein>
<organism evidence="1 2">
    <name type="scientific">Nitratireductor aquimarinus</name>
    <dbReference type="NCBI Taxonomy" id="889300"/>
    <lineage>
        <taxon>Bacteria</taxon>
        <taxon>Pseudomonadati</taxon>
        <taxon>Pseudomonadota</taxon>
        <taxon>Alphaproteobacteria</taxon>
        <taxon>Hyphomicrobiales</taxon>
        <taxon>Phyllobacteriaceae</taxon>
        <taxon>Nitratireductor</taxon>
    </lineage>
</organism>
<evidence type="ECO:0000313" key="2">
    <source>
        <dbReference type="Proteomes" id="UP001185659"/>
    </source>
</evidence>
<sequence>MGVALEMSHNEKSVNVSEGGRRAASHFAAYIGQQLRQALQKQDVFRPHELDAIVDSYVEVLLKSGNVTEEKLAKALHSRAIPNDLAVPLAHALSGER</sequence>
<comment type="caution">
    <text evidence="1">The sequence shown here is derived from an EMBL/GenBank/DDBJ whole genome shotgun (WGS) entry which is preliminary data.</text>
</comment>
<dbReference type="EMBL" id="JAWLIP010000003">
    <property type="protein sequence ID" value="MDV6226304.1"/>
    <property type="molecule type" value="Genomic_DNA"/>
</dbReference>
<dbReference type="Proteomes" id="UP001185659">
    <property type="component" value="Unassembled WGS sequence"/>
</dbReference>
<keyword evidence="2" id="KW-1185">Reference proteome</keyword>
<reference evidence="1 2" key="1">
    <citation type="submission" date="2023-10" db="EMBL/GenBank/DDBJ databases">
        <authorList>
            <person name="Venkata Ramana C."/>
            <person name="Sasikala C."/>
            <person name="Dhurka M."/>
        </authorList>
    </citation>
    <scope>NUCLEOTIDE SEQUENCE [LARGE SCALE GENOMIC DNA]</scope>
    <source>
        <strain evidence="1 2">KCTC 32151</strain>
    </source>
</reference>
<evidence type="ECO:0000313" key="1">
    <source>
        <dbReference type="EMBL" id="MDV6226304.1"/>
    </source>
</evidence>
<accession>A0ABU4AJ81</accession>
<proteinExistence type="predicted"/>
<dbReference type="RefSeq" id="WP_317560986.1">
    <property type="nucleotide sequence ID" value="NZ_JAWLIP010000003.1"/>
</dbReference>